<dbReference type="Proteomes" id="UP001432011">
    <property type="component" value="Chromosome"/>
</dbReference>
<gene>
    <name evidence="12" type="ORF">OG913_23715</name>
</gene>
<dbReference type="CDD" id="cd16917">
    <property type="entry name" value="HATPase_UhpB-NarQ-NarX-like"/>
    <property type="match status" value="1"/>
</dbReference>
<evidence type="ECO:0000256" key="2">
    <source>
        <dbReference type="ARBA" id="ARBA00012438"/>
    </source>
</evidence>
<evidence type="ECO:0000256" key="3">
    <source>
        <dbReference type="ARBA" id="ARBA00022553"/>
    </source>
</evidence>
<dbReference type="PANTHER" id="PTHR24421:SF10">
    <property type="entry name" value="NITRATE_NITRITE SENSOR PROTEIN NARQ"/>
    <property type="match status" value="1"/>
</dbReference>
<keyword evidence="10" id="KW-1133">Transmembrane helix</keyword>
<evidence type="ECO:0000256" key="1">
    <source>
        <dbReference type="ARBA" id="ARBA00000085"/>
    </source>
</evidence>
<dbReference type="InterPro" id="IPR050482">
    <property type="entry name" value="Sensor_HK_TwoCompSys"/>
</dbReference>
<dbReference type="PANTHER" id="PTHR24421">
    <property type="entry name" value="NITRATE/NITRITE SENSOR PROTEIN NARX-RELATED"/>
    <property type="match status" value="1"/>
</dbReference>
<proteinExistence type="predicted"/>
<dbReference type="InterPro" id="IPR003594">
    <property type="entry name" value="HATPase_dom"/>
</dbReference>
<keyword evidence="5" id="KW-0547">Nucleotide-binding</keyword>
<feature type="transmembrane region" description="Helical" evidence="10">
    <location>
        <begin position="60"/>
        <end position="78"/>
    </location>
</feature>
<evidence type="ECO:0000256" key="4">
    <source>
        <dbReference type="ARBA" id="ARBA00022679"/>
    </source>
</evidence>
<protein>
    <recommendedName>
        <fullName evidence="2">histidine kinase</fullName>
        <ecNumber evidence="2">2.7.13.3</ecNumber>
    </recommendedName>
</protein>
<keyword evidence="13" id="KW-1185">Reference proteome</keyword>
<feature type="region of interest" description="Disordered" evidence="9">
    <location>
        <begin position="363"/>
        <end position="394"/>
    </location>
</feature>
<feature type="domain" description="Histidine kinase/HSP90-like ATPase" evidence="11">
    <location>
        <begin position="282"/>
        <end position="383"/>
    </location>
</feature>
<dbReference type="Gene3D" id="1.20.5.1930">
    <property type="match status" value="1"/>
</dbReference>
<dbReference type="EMBL" id="CP108085">
    <property type="protein sequence ID" value="WUP72430.1"/>
    <property type="molecule type" value="Genomic_DNA"/>
</dbReference>
<keyword evidence="8" id="KW-0902">Two-component regulatory system</keyword>
<dbReference type="InterPro" id="IPR036890">
    <property type="entry name" value="HATPase_C_sf"/>
</dbReference>
<feature type="transmembrane region" description="Helical" evidence="10">
    <location>
        <begin position="34"/>
        <end position="53"/>
    </location>
</feature>
<evidence type="ECO:0000256" key="6">
    <source>
        <dbReference type="ARBA" id="ARBA00022777"/>
    </source>
</evidence>
<dbReference type="RefSeq" id="WP_142651947.1">
    <property type="nucleotide sequence ID" value="NZ_CP108085.1"/>
</dbReference>
<evidence type="ECO:0000256" key="9">
    <source>
        <dbReference type="SAM" id="MobiDB-lite"/>
    </source>
</evidence>
<evidence type="ECO:0000313" key="12">
    <source>
        <dbReference type="EMBL" id="WUP72430.1"/>
    </source>
</evidence>
<dbReference type="Pfam" id="PF07730">
    <property type="entry name" value="HisKA_3"/>
    <property type="match status" value="1"/>
</dbReference>
<dbReference type="SUPFAM" id="SSF55874">
    <property type="entry name" value="ATPase domain of HSP90 chaperone/DNA topoisomerase II/histidine kinase"/>
    <property type="match status" value="1"/>
</dbReference>
<keyword evidence="10" id="KW-0472">Membrane</keyword>
<evidence type="ECO:0000256" key="5">
    <source>
        <dbReference type="ARBA" id="ARBA00022741"/>
    </source>
</evidence>
<dbReference type="Pfam" id="PF02518">
    <property type="entry name" value="HATPase_c"/>
    <property type="match status" value="1"/>
</dbReference>
<sequence>MRVRRWAADAALGVIFAVVLAFWAVRIADSWGGGYWRFDCAAGAVVCAIALARRFDPARTAVAGLAVAATAVLAARFADLPSEPGPAMALGLAVLVGTAVKTLPVRTACAVAGGGLAVAAGSLVTAHTLAAGVPSVTLMNVLAWAAAVVAGLCPRLLDARRRAVAEGVRRAERLRLARELHDVVAHHVTGIVLQAQAARLVSRKSPEKAGDALADIEAAGSDALAAMRRVVGLLRDPDEPAETTMPGRPGELGELVERFEAGGRTVRLRLPDEEETAAWPPEVAATVYRVVQESLTNISRHAPQARSVTVEVERDRETLTVEVADDSPQCPSRHHQRGGYGLSGYGLIGMRERVEALGGTLRAGPRPGSGWSVLATLPVPVSPPRPRPARERAR</sequence>
<evidence type="ECO:0000256" key="10">
    <source>
        <dbReference type="SAM" id="Phobius"/>
    </source>
</evidence>
<keyword evidence="3" id="KW-0597">Phosphoprotein</keyword>
<evidence type="ECO:0000259" key="11">
    <source>
        <dbReference type="SMART" id="SM00387"/>
    </source>
</evidence>
<keyword evidence="4" id="KW-0808">Transferase</keyword>
<reference evidence="12" key="1">
    <citation type="submission" date="2022-10" db="EMBL/GenBank/DDBJ databases">
        <title>The complete genomes of actinobacterial strains from the NBC collection.</title>
        <authorList>
            <person name="Joergensen T.S."/>
            <person name="Alvarez Arevalo M."/>
            <person name="Sterndorff E.B."/>
            <person name="Faurdal D."/>
            <person name="Vuksanovic O."/>
            <person name="Mourched A.-S."/>
            <person name="Charusanti P."/>
            <person name="Shaw S."/>
            <person name="Blin K."/>
            <person name="Weber T."/>
        </authorList>
    </citation>
    <scope>NUCLEOTIDE SEQUENCE</scope>
    <source>
        <strain evidence="12">NBC_00254</strain>
    </source>
</reference>
<keyword evidence="7" id="KW-0067">ATP-binding</keyword>
<comment type="catalytic activity">
    <reaction evidence="1">
        <text>ATP + protein L-histidine = ADP + protein N-phospho-L-histidine.</text>
        <dbReference type="EC" id="2.7.13.3"/>
    </reaction>
</comment>
<evidence type="ECO:0000256" key="8">
    <source>
        <dbReference type="ARBA" id="ARBA00023012"/>
    </source>
</evidence>
<name>A0ABZ1SHF5_9ACTN</name>
<keyword evidence="10" id="KW-0812">Transmembrane</keyword>
<dbReference type="Gene3D" id="3.30.565.10">
    <property type="entry name" value="Histidine kinase-like ATPase, C-terminal domain"/>
    <property type="match status" value="1"/>
</dbReference>
<keyword evidence="6 12" id="KW-0418">Kinase</keyword>
<feature type="transmembrane region" description="Helical" evidence="10">
    <location>
        <begin position="136"/>
        <end position="157"/>
    </location>
</feature>
<feature type="transmembrane region" description="Helical" evidence="10">
    <location>
        <begin position="7"/>
        <end position="28"/>
    </location>
</feature>
<dbReference type="SMART" id="SM00387">
    <property type="entry name" value="HATPase_c"/>
    <property type="match status" value="1"/>
</dbReference>
<feature type="transmembrane region" description="Helical" evidence="10">
    <location>
        <begin position="110"/>
        <end position="130"/>
    </location>
</feature>
<organism evidence="12 13">
    <name type="scientific">Microbispora hainanensis</name>
    <dbReference type="NCBI Taxonomy" id="568844"/>
    <lineage>
        <taxon>Bacteria</taxon>
        <taxon>Bacillati</taxon>
        <taxon>Actinomycetota</taxon>
        <taxon>Actinomycetes</taxon>
        <taxon>Streptosporangiales</taxon>
        <taxon>Streptosporangiaceae</taxon>
        <taxon>Microbispora</taxon>
    </lineage>
</organism>
<evidence type="ECO:0000313" key="13">
    <source>
        <dbReference type="Proteomes" id="UP001432011"/>
    </source>
</evidence>
<dbReference type="InterPro" id="IPR011712">
    <property type="entry name" value="Sig_transdc_His_kin_sub3_dim/P"/>
</dbReference>
<accession>A0ABZ1SHF5</accession>
<dbReference type="EC" id="2.7.13.3" evidence="2"/>
<evidence type="ECO:0000256" key="7">
    <source>
        <dbReference type="ARBA" id="ARBA00022840"/>
    </source>
</evidence>
<dbReference type="GO" id="GO:0016301">
    <property type="term" value="F:kinase activity"/>
    <property type="evidence" value="ECO:0007669"/>
    <property type="project" value="UniProtKB-KW"/>
</dbReference>